<organism evidence="1">
    <name type="scientific">Absidia glauca</name>
    <name type="common">Pin mould</name>
    <dbReference type="NCBI Taxonomy" id="4829"/>
    <lineage>
        <taxon>Eukaryota</taxon>
        <taxon>Fungi</taxon>
        <taxon>Fungi incertae sedis</taxon>
        <taxon>Mucoromycota</taxon>
        <taxon>Mucoromycotina</taxon>
        <taxon>Mucoromycetes</taxon>
        <taxon>Mucorales</taxon>
        <taxon>Cunninghamellaceae</taxon>
        <taxon>Absidia</taxon>
    </lineage>
</organism>
<protein>
    <submittedName>
        <fullName evidence="1">Uncharacterized protein</fullName>
    </submittedName>
</protein>
<dbReference type="AlphaFoldDB" id="A0A168N965"/>
<reference evidence="1" key="1">
    <citation type="submission" date="2016-04" db="EMBL/GenBank/DDBJ databases">
        <authorList>
            <person name="Evans L.H."/>
            <person name="Alamgir A."/>
            <person name="Owens N."/>
            <person name="Weber N.D."/>
            <person name="Virtaneva K."/>
            <person name="Barbian K."/>
            <person name="Babar A."/>
            <person name="Rosenke K."/>
        </authorList>
    </citation>
    <scope>NUCLEOTIDE SEQUENCE [LARGE SCALE GENOMIC DNA]</scope>
    <source>
        <strain evidence="1">CBS 101.48</strain>
    </source>
</reference>
<dbReference type="InParanoid" id="A0A168N965"/>
<proteinExistence type="predicted"/>
<accession>A0A168N965</accession>
<evidence type="ECO:0000313" key="1">
    <source>
        <dbReference type="EMBL" id="SAM00075.1"/>
    </source>
</evidence>
<gene>
    <name evidence="1" type="primary">ABSGL_05747.1 scaffold 7463</name>
</gene>
<sequence>MGKPQQSSIPPDPVTYTILRTTTREYLERLGVPFDSNNFITSNKDYKFHPSAQLNDNIYRSIFYLSAKRSEEALFGQATVLCKAGSNHYFFGLVHFYFEVYVNNISYKLVALQMLKNVVDDKTVDGKLYPYWKHQSGHHARMLVIGIVDMVDAVGIISDSAHKDIKHLIPSKQRIWDLSVLNSINDVKAHLRRT</sequence>
<dbReference type="Proteomes" id="UP000078561">
    <property type="component" value="Unassembled WGS sequence"/>
</dbReference>
<dbReference type="EMBL" id="LT553127">
    <property type="protein sequence ID" value="SAM00075.1"/>
    <property type="molecule type" value="Genomic_DNA"/>
</dbReference>
<evidence type="ECO:0000313" key="2">
    <source>
        <dbReference type="Proteomes" id="UP000078561"/>
    </source>
</evidence>
<name>A0A168N965_ABSGL</name>
<keyword evidence="2" id="KW-1185">Reference proteome</keyword>